<evidence type="ECO:0000313" key="1">
    <source>
        <dbReference type="EMBL" id="SFH21272.1"/>
    </source>
</evidence>
<proteinExistence type="predicted"/>
<dbReference type="AlphaFoldDB" id="A0A1I2Y6N8"/>
<gene>
    <name evidence="1" type="ORF">SAMN05660649_04267</name>
</gene>
<reference evidence="2" key="1">
    <citation type="submission" date="2016-10" db="EMBL/GenBank/DDBJ databases">
        <authorList>
            <person name="Varghese N."/>
            <person name="Submissions S."/>
        </authorList>
    </citation>
    <scope>NUCLEOTIDE SEQUENCE [LARGE SCALE GENOMIC DNA]</scope>
    <source>
        <strain evidence="2">DSM 17038</strain>
    </source>
</reference>
<evidence type="ECO:0000313" key="2">
    <source>
        <dbReference type="Proteomes" id="UP000199337"/>
    </source>
</evidence>
<dbReference type="EMBL" id="FOOX01000020">
    <property type="protein sequence ID" value="SFH21272.1"/>
    <property type="molecule type" value="Genomic_DNA"/>
</dbReference>
<dbReference type="STRING" id="341036.SAMN05660649_04267"/>
<keyword evidence="2" id="KW-1185">Reference proteome</keyword>
<sequence>MGMNIGGSVARFMRQKMAGFHGLLDAWAGNLEQYAKQNAPWNDQTGHARQAIHSGVDLESDGFHLYLAHGKDYGPMLEEGTGIFGPSRQPIKPVNARVLVIPGIPNPKDPSKPLMVRQIKGMKAKPIIKPTLESHKNRLKQTIQDYWEG</sequence>
<dbReference type="Proteomes" id="UP000199337">
    <property type="component" value="Unassembled WGS sequence"/>
</dbReference>
<organism evidence="1 2">
    <name type="scientific">Desulfotruncus arcticus DSM 17038</name>
    <dbReference type="NCBI Taxonomy" id="1121424"/>
    <lineage>
        <taxon>Bacteria</taxon>
        <taxon>Bacillati</taxon>
        <taxon>Bacillota</taxon>
        <taxon>Clostridia</taxon>
        <taxon>Eubacteriales</taxon>
        <taxon>Desulfallaceae</taxon>
        <taxon>Desulfotruncus</taxon>
    </lineage>
</organism>
<accession>A0A1I2Y6N8</accession>
<protein>
    <submittedName>
        <fullName evidence="1">Uncharacterized protein</fullName>
    </submittedName>
</protein>
<name>A0A1I2Y6N8_9FIRM</name>